<dbReference type="EMBL" id="JARYMX010000007">
    <property type="protein sequence ID" value="KAJ9540604.1"/>
    <property type="molecule type" value="Genomic_DNA"/>
</dbReference>
<keyword evidence="4 7" id="KW-0347">Helicase</keyword>
<evidence type="ECO:0000256" key="1">
    <source>
        <dbReference type="ARBA" id="ARBA00012552"/>
    </source>
</evidence>
<dbReference type="PROSITE" id="PS51192">
    <property type="entry name" value="HELICASE_ATP_BIND_1"/>
    <property type="match status" value="1"/>
</dbReference>
<name>A0AA38W7X8_9ASTR</name>
<evidence type="ECO:0000256" key="3">
    <source>
        <dbReference type="ARBA" id="ARBA00022801"/>
    </source>
</evidence>
<protein>
    <recommendedName>
        <fullName evidence="1">RNA helicase</fullName>
        <ecNumber evidence="1">3.6.4.13</ecNumber>
    </recommendedName>
</protein>
<sequence>MAAAATTTSARPRYAPEDPTLPKPWRGLVDGKTGYLYFWNPETNVTQYEKPKMSPPPEKPSPVASEDPVQPSSQNTHDNGVAEDDVRHERSGNGASMFCETKDQETTKGGPESDGAYDTPKETAASGQGETPARVNFSSVGGGLSPDAYRQKHEITVSGDNVPPPFTSFEDTGFPSELLREQLSGSLWFSIDFFSGAILLLGAAKCHTLPPFLRDYIHFGVLLDGGPILRKGLSESSMVVMGTSDGDDSVRQAGFSAPTPIQAQSWPIAIQSRDIVAVAKTGSGKTLGYLIPGFVHLKRTNKNPKMGPTVLVLSPTRELATQIQDEAVKFGKSSKISCTCLYGGAPKGPQLRELDHGTDIVVATPGRLNDILEMRRVSLSQVTYLVLDEADRMLDMGFEPQIRKIVNGVPARRQTLMYTATWPKEVRKIAADLLVNPVQVNIGNIDELVANKSITQHVEVLTYNEKHRRLEQILRSQKPGSKIIIFCSTKKMCDQLARNLTRQFGAAAIHGDKSQGERDHVLSQFRTGKSPVLVATDVAARGLDVKDIRVVVNYDFPTGVEDYVHRIGRTGRAGATGEAYTFFGDQDAKHASELVKVLEGADQRVPDELREMASRGGGMGGRSSRRWASDGGSSFGGGRGGSSYGGRGDSYGGRGDSFGSEKSFGDRDSDRGDGGGKSFHERMFGGGEKRESRSPPKTGGWGVSRSRSRSPERFDNGPPVRSFHQAMMERAAAKKNGPPADGEEEGVVREESRGW</sequence>
<dbReference type="Pfam" id="PF00271">
    <property type="entry name" value="Helicase_C"/>
    <property type="match status" value="1"/>
</dbReference>
<proteinExistence type="inferred from homology"/>
<dbReference type="GO" id="GO:0003723">
    <property type="term" value="F:RNA binding"/>
    <property type="evidence" value="ECO:0007669"/>
    <property type="project" value="UniProtKB-KW"/>
</dbReference>
<dbReference type="GO" id="GO:0016787">
    <property type="term" value="F:hydrolase activity"/>
    <property type="evidence" value="ECO:0007669"/>
    <property type="project" value="UniProtKB-KW"/>
</dbReference>
<dbReference type="GO" id="GO:0003724">
    <property type="term" value="F:RNA helicase activity"/>
    <property type="evidence" value="ECO:0007669"/>
    <property type="project" value="UniProtKB-EC"/>
</dbReference>
<dbReference type="InterPro" id="IPR027417">
    <property type="entry name" value="P-loop_NTPase"/>
</dbReference>
<dbReference type="AlphaFoldDB" id="A0AA38W7X8"/>
<dbReference type="SMART" id="SM00456">
    <property type="entry name" value="WW"/>
    <property type="match status" value="1"/>
</dbReference>
<dbReference type="PANTHER" id="PTHR47958">
    <property type="entry name" value="ATP-DEPENDENT RNA HELICASE DBP3"/>
    <property type="match status" value="1"/>
</dbReference>
<feature type="region of interest" description="Disordered" evidence="8">
    <location>
        <begin position="46"/>
        <end position="146"/>
    </location>
</feature>
<dbReference type="SMART" id="SM00487">
    <property type="entry name" value="DEXDc"/>
    <property type="match status" value="1"/>
</dbReference>
<evidence type="ECO:0000313" key="13">
    <source>
        <dbReference type="Proteomes" id="UP001172457"/>
    </source>
</evidence>
<dbReference type="SUPFAM" id="SSF51045">
    <property type="entry name" value="WW domain"/>
    <property type="match status" value="1"/>
</dbReference>
<evidence type="ECO:0000256" key="4">
    <source>
        <dbReference type="ARBA" id="ARBA00022806"/>
    </source>
</evidence>
<dbReference type="InterPro" id="IPR011545">
    <property type="entry name" value="DEAD/DEAH_box_helicase_dom"/>
</dbReference>
<dbReference type="InterPro" id="IPR000629">
    <property type="entry name" value="RNA-helicase_DEAD-box_CS"/>
</dbReference>
<feature type="compositionally biased region" description="Basic and acidic residues" evidence="8">
    <location>
        <begin position="746"/>
        <end position="755"/>
    </location>
</feature>
<dbReference type="FunFam" id="3.40.50.300:FF:000008">
    <property type="entry name" value="ATP-dependent RNA helicase RhlB"/>
    <property type="match status" value="1"/>
</dbReference>
<dbReference type="PROSITE" id="PS00039">
    <property type="entry name" value="DEAD_ATP_HELICASE"/>
    <property type="match status" value="1"/>
</dbReference>
<dbReference type="PROSITE" id="PS01159">
    <property type="entry name" value="WW_DOMAIN_1"/>
    <property type="match status" value="1"/>
</dbReference>
<keyword evidence="3 7" id="KW-0378">Hydrolase</keyword>
<feature type="compositionally biased region" description="Basic and acidic residues" evidence="8">
    <location>
        <begin position="663"/>
        <end position="694"/>
    </location>
</feature>
<evidence type="ECO:0000256" key="8">
    <source>
        <dbReference type="SAM" id="MobiDB-lite"/>
    </source>
</evidence>
<keyword evidence="2 7" id="KW-0547">Nucleotide-binding</keyword>
<feature type="compositionally biased region" description="Gly residues" evidence="8">
    <location>
        <begin position="633"/>
        <end position="656"/>
    </location>
</feature>
<evidence type="ECO:0000313" key="12">
    <source>
        <dbReference type="EMBL" id="KAJ9540604.1"/>
    </source>
</evidence>
<evidence type="ECO:0000256" key="7">
    <source>
        <dbReference type="RuleBase" id="RU000492"/>
    </source>
</evidence>
<dbReference type="PROSITE" id="PS50020">
    <property type="entry name" value="WW_DOMAIN_2"/>
    <property type="match status" value="1"/>
</dbReference>
<dbReference type="Pfam" id="PF00270">
    <property type="entry name" value="DEAD"/>
    <property type="match status" value="1"/>
</dbReference>
<dbReference type="InterPro" id="IPR036020">
    <property type="entry name" value="WW_dom_sf"/>
</dbReference>
<dbReference type="SUPFAM" id="SSF52540">
    <property type="entry name" value="P-loop containing nucleoside triphosphate hydrolases"/>
    <property type="match status" value="1"/>
</dbReference>
<comment type="caution">
    <text evidence="12">The sequence shown here is derived from an EMBL/GenBank/DDBJ whole genome shotgun (WGS) entry which is preliminary data.</text>
</comment>
<evidence type="ECO:0000256" key="2">
    <source>
        <dbReference type="ARBA" id="ARBA00022741"/>
    </source>
</evidence>
<dbReference type="InterPro" id="IPR014001">
    <property type="entry name" value="Helicase_ATP-bd"/>
</dbReference>
<reference evidence="12" key="1">
    <citation type="submission" date="2023-03" db="EMBL/GenBank/DDBJ databases">
        <title>Chromosome-scale reference genome and RAD-based genetic map of yellow starthistle (Centaurea solstitialis) reveal putative structural variation and QTLs associated with invader traits.</title>
        <authorList>
            <person name="Reatini B."/>
            <person name="Cang F.A."/>
            <person name="Jiang Q."/>
            <person name="Mckibben M.T.W."/>
            <person name="Barker M.S."/>
            <person name="Rieseberg L.H."/>
            <person name="Dlugosch K.M."/>
        </authorList>
    </citation>
    <scope>NUCLEOTIDE SEQUENCE</scope>
    <source>
        <strain evidence="12">CAN-66</strain>
        <tissue evidence="12">Leaf</tissue>
    </source>
</reference>
<feature type="domain" description="Helicase ATP-binding" evidence="10">
    <location>
        <begin position="266"/>
        <end position="440"/>
    </location>
</feature>
<dbReference type="InterPro" id="IPR001202">
    <property type="entry name" value="WW_dom"/>
</dbReference>
<dbReference type="SMART" id="SM00490">
    <property type="entry name" value="HELICc"/>
    <property type="match status" value="1"/>
</dbReference>
<evidence type="ECO:0000256" key="5">
    <source>
        <dbReference type="ARBA" id="ARBA00022840"/>
    </source>
</evidence>
<keyword evidence="6" id="KW-0694">RNA-binding</keyword>
<dbReference type="GO" id="GO:0005524">
    <property type="term" value="F:ATP binding"/>
    <property type="evidence" value="ECO:0007669"/>
    <property type="project" value="UniProtKB-KW"/>
</dbReference>
<organism evidence="12 13">
    <name type="scientific">Centaurea solstitialis</name>
    <name type="common">yellow star-thistle</name>
    <dbReference type="NCBI Taxonomy" id="347529"/>
    <lineage>
        <taxon>Eukaryota</taxon>
        <taxon>Viridiplantae</taxon>
        <taxon>Streptophyta</taxon>
        <taxon>Embryophyta</taxon>
        <taxon>Tracheophyta</taxon>
        <taxon>Spermatophyta</taxon>
        <taxon>Magnoliopsida</taxon>
        <taxon>eudicotyledons</taxon>
        <taxon>Gunneridae</taxon>
        <taxon>Pentapetalae</taxon>
        <taxon>asterids</taxon>
        <taxon>campanulids</taxon>
        <taxon>Asterales</taxon>
        <taxon>Asteraceae</taxon>
        <taxon>Carduoideae</taxon>
        <taxon>Cardueae</taxon>
        <taxon>Centaureinae</taxon>
        <taxon>Centaurea</taxon>
    </lineage>
</organism>
<keyword evidence="5 7" id="KW-0067">ATP-binding</keyword>
<evidence type="ECO:0000259" key="10">
    <source>
        <dbReference type="PROSITE" id="PS51192"/>
    </source>
</evidence>
<comment type="similarity">
    <text evidence="7">Belongs to the DEAD box helicase family.</text>
</comment>
<feature type="domain" description="WW" evidence="9">
    <location>
        <begin position="19"/>
        <end position="53"/>
    </location>
</feature>
<dbReference type="Gene3D" id="3.40.50.300">
    <property type="entry name" value="P-loop containing nucleotide triphosphate hydrolases"/>
    <property type="match status" value="2"/>
</dbReference>
<dbReference type="CDD" id="cd18787">
    <property type="entry name" value="SF2_C_DEAD"/>
    <property type="match status" value="1"/>
</dbReference>
<dbReference type="Proteomes" id="UP001172457">
    <property type="component" value="Chromosome 7"/>
</dbReference>
<gene>
    <name evidence="12" type="ORF">OSB04_027110</name>
</gene>
<evidence type="ECO:0000259" key="11">
    <source>
        <dbReference type="PROSITE" id="PS51194"/>
    </source>
</evidence>
<feature type="compositionally biased region" description="Low complexity" evidence="8">
    <location>
        <begin position="1"/>
        <end position="10"/>
    </location>
</feature>
<evidence type="ECO:0000259" key="9">
    <source>
        <dbReference type="PROSITE" id="PS50020"/>
    </source>
</evidence>
<dbReference type="CDD" id="cd00201">
    <property type="entry name" value="WW"/>
    <property type="match status" value="1"/>
</dbReference>
<dbReference type="Pfam" id="PF00397">
    <property type="entry name" value="WW"/>
    <property type="match status" value="1"/>
</dbReference>
<feature type="region of interest" description="Disordered" evidence="8">
    <location>
        <begin position="1"/>
        <end position="28"/>
    </location>
</feature>
<dbReference type="Gene3D" id="2.20.70.10">
    <property type="match status" value="1"/>
</dbReference>
<evidence type="ECO:0000256" key="6">
    <source>
        <dbReference type="ARBA" id="ARBA00022884"/>
    </source>
</evidence>
<feature type="region of interest" description="Disordered" evidence="8">
    <location>
        <begin position="612"/>
        <end position="755"/>
    </location>
</feature>
<dbReference type="EC" id="3.6.4.13" evidence="1"/>
<accession>A0AA38W7X8</accession>
<dbReference type="PROSITE" id="PS51194">
    <property type="entry name" value="HELICASE_CTER"/>
    <property type="match status" value="1"/>
</dbReference>
<dbReference type="InterPro" id="IPR001650">
    <property type="entry name" value="Helicase_C-like"/>
</dbReference>
<keyword evidence="13" id="KW-1185">Reference proteome</keyword>
<feature type="domain" description="Helicase C-terminal" evidence="11">
    <location>
        <begin position="469"/>
        <end position="613"/>
    </location>
</feature>